<evidence type="ECO:0000259" key="7">
    <source>
        <dbReference type="Pfam" id="PF03328"/>
    </source>
</evidence>
<dbReference type="InterPro" id="IPR015813">
    <property type="entry name" value="Pyrv/PenolPyrv_kinase-like_dom"/>
</dbReference>
<dbReference type="AlphaFoldDB" id="A0A1B1AHD3"/>
<dbReference type="PANTHER" id="PTHR32308:SF10">
    <property type="entry name" value="CITRATE LYASE SUBUNIT BETA"/>
    <property type="match status" value="1"/>
</dbReference>
<evidence type="ECO:0000256" key="3">
    <source>
        <dbReference type="ARBA" id="ARBA00022723"/>
    </source>
</evidence>
<dbReference type="STRING" id="1759059.ATE48_08625"/>
<dbReference type="GO" id="GO:0000287">
    <property type="term" value="F:magnesium ion binding"/>
    <property type="evidence" value="ECO:0007669"/>
    <property type="project" value="TreeGrafter"/>
</dbReference>
<dbReference type="InterPro" id="IPR040442">
    <property type="entry name" value="Pyrv_kinase-like_dom_sf"/>
</dbReference>
<dbReference type="PIRSF" id="PIRSF015582">
    <property type="entry name" value="Cit_lyase_B"/>
    <property type="match status" value="1"/>
</dbReference>
<dbReference type="PANTHER" id="PTHR32308">
    <property type="entry name" value="LYASE BETA SUBUNIT, PUTATIVE (AFU_ORTHOLOGUE AFUA_4G13030)-RELATED"/>
    <property type="match status" value="1"/>
</dbReference>
<dbReference type="EMBL" id="CP013244">
    <property type="protein sequence ID" value="ANP45979.1"/>
    <property type="molecule type" value="Genomic_DNA"/>
</dbReference>
<evidence type="ECO:0000313" key="8">
    <source>
        <dbReference type="EMBL" id="ANP45979.1"/>
    </source>
</evidence>
<comment type="similarity">
    <text evidence="2">Belongs to the HpcH/HpaI aldolase family.</text>
</comment>
<dbReference type="OrthoDB" id="9800547at2"/>
<sequence>MTARPRRSCLYMPGANPKALEKAKTLAADVLLLDLEDSVAPDAKESARNQVANAVKQGGYGKREVVVRVNALATPWGRADIAAIGVTRPDGILAPKVETATEVDALNRAMTDAGFSEDASLWIMIETPQAIFHLPQIVAAARSTRLQVLVMGLNDLAKETRMRTGAGRAAFQTSMSLTVMAGRMAGLNVIDGVYNDIADAVGFEAECRQGLEFGFDGKTLIHPSQVEACNAVFAPTDEEITRARAVIDAFASPENAGKGVIKVDGKMTELLHLEQAKQVVAVAEAIESLRS</sequence>
<evidence type="ECO:0000256" key="6">
    <source>
        <dbReference type="PIRSR" id="PIRSR015582-2"/>
    </source>
</evidence>
<gene>
    <name evidence="8" type="ORF">ATE48_08625</name>
</gene>
<dbReference type="FunCoup" id="A0A1B1AHD3">
    <property type="interactions" value="271"/>
</dbReference>
<feature type="binding site" evidence="6">
    <location>
        <position position="126"/>
    </location>
    <ligand>
        <name>Mg(2+)</name>
        <dbReference type="ChEBI" id="CHEBI:18420"/>
    </ligand>
</feature>
<dbReference type="Gene3D" id="3.20.20.60">
    <property type="entry name" value="Phosphoenolpyruvate-binding domains"/>
    <property type="match status" value="1"/>
</dbReference>
<evidence type="ECO:0000256" key="2">
    <source>
        <dbReference type="ARBA" id="ARBA00005568"/>
    </source>
</evidence>
<evidence type="ECO:0000256" key="4">
    <source>
        <dbReference type="ARBA" id="ARBA00022842"/>
    </source>
</evidence>
<accession>A0A1B1AHD3</accession>
<keyword evidence="3 6" id="KW-0479">Metal-binding</keyword>
<dbReference type="InParanoid" id="A0A1B1AHD3"/>
<feature type="binding site" evidence="5">
    <location>
        <position position="126"/>
    </location>
    <ligand>
        <name>substrate</name>
    </ligand>
</feature>
<evidence type="ECO:0000256" key="5">
    <source>
        <dbReference type="PIRSR" id="PIRSR015582-1"/>
    </source>
</evidence>
<dbReference type="GO" id="GO:0006107">
    <property type="term" value="P:oxaloacetate metabolic process"/>
    <property type="evidence" value="ECO:0007669"/>
    <property type="project" value="TreeGrafter"/>
</dbReference>
<proteinExistence type="inferred from homology"/>
<dbReference type="Proteomes" id="UP000092498">
    <property type="component" value="Chromosome"/>
</dbReference>
<keyword evidence="9" id="KW-1185">Reference proteome</keyword>
<evidence type="ECO:0000256" key="1">
    <source>
        <dbReference type="ARBA" id="ARBA00001946"/>
    </source>
</evidence>
<dbReference type="SUPFAM" id="SSF51621">
    <property type="entry name" value="Phosphoenolpyruvate/pyruvate domain"/>
    <property type="match status" value="1"/>
</dbReference>
<dbReference type="RefSeq" id="WP_066770186.1">
    <property type="nucleotide sequence ID" value="NZ_CP013244.1"/>
</dbReference>
<name>A0A1B1AHD3_9PROT</name>
<keyword evidence="4 6" id="KW-0460">Magnesium</keyword>
<evidence type="ECO:0000313" key="9">
    <source>
        <dbReference type="Proteomes" id="UP000092498"/>
    </source>
</evidence>
<dbReference type="InterPro" id="IPR011206">
    <property type="entry name" value="Citrate_lyase_beta/mcl1/mcl2"/>
</dbReference>
<feature type="binding site" evidence="5">
    <location>
        <position position="68"/>
    </location>
    <ligand>
        <name>substrate</name>
    </ligand>
</feature>
<feature type="binding site" evidence="6">
    <location>
        <position position="155"/>
    </location>
    <ligand>
        <name>Mg(2+)</name>
        <dbReference type="ChEBI" id="CHEBI:18420"/>
    </ligand>
</feature>
<dbReference type="GO" id="GO:0003824">
    <property type="term" value="F:catalytic activity"/>
    <property type="evidence" value="ECO:0007669"/>
    <property type="project" value="InterPro"/>
</dbReference>
<organism evidence="8 9">
    <name type="scientific">Candidatus Viadribacter manganicus</name>
    <dbReference type="NCBI Taxonomy" id="1759059"/>
    <lineage>
        <taxon>Bacteria</taxon>
        <taxon>Pseudomonadati</taxon>
        <taxon>Pseudomonadota</taxon>
        <taxon>Alphaproteobacteria</taxon>
        <taxon>Hyphomonadales</taxon>
        <taxon>Hyphomonadaceae</taxon>
        <taxon>Candidatus Viadribacter</taxon>
    </lineage>
</organism>
<dbReference type="Pfam" id="PF03328">
    <property type="entry name" value="HpcH_HpaI"/>
    <property type="match status" value="1"/>
</dbReference>
<dbReference type="KEGG" id="cbot:ATE48_08625"/>
<reference evidence="8 9" key="1">
    <citation type="submission" date="2015-11" db="EMBL/GenBank/DDBJ databases">
        <title>Whole-Genome Sequence of Candidatus Oderbacter manganicum from the National Park Lower Oder Valley, Germany.</title>
        <authorList>
            <person name="Braun B."/>
            <person name="Liere K."/>
            <person name="Szewzyk U."/>
        </authorList>
    </citation>
    <scope>NUCLEOTIDE SEQUENCE [LARGE SCALE GENOMIC DNA]</scope>
    <source>
        <strain evidence="8 9">OTSz_A_272</strain>
    </source>
</reference>
<comment type="cofactor">
    <cofactor evidence="1">
        <name>Mg(2+)</name>
        <dbReference type="ChEBI" id="CHEBI:18420"/>
    </cofactor>
</comment>
<feature type="domain" description="HpcH/HpaI aldolase/citrate lyase" evidence="7">
    <location>
        <begin position="7"/>
        <end position="223"/>
    </location>
</feature>
<protein>
    <submittedName>
        <fullName evidence="8">Malyl-CoA thiolesterase</fullName>
    </submittedName>
</protein>
<dbReference type="InterPro" id="IPR005000">
    <property type="entry name" value="Aldolase/citrate-lyase_domain"/>
</dbReference>